<reference evidence="3 4" key="1">
    <citation type="submission" date="2019-06" db="EMBL/GenBank/DDBJ databases">
        <title>Sequencing the genomes of 1000 actinobacteria strains.</title>
        <authorList>
            <person name="Klenk H.-P."/>
        </authorList>
    </citation>
    <scope>NUCLEOTIDE SEQUENCE [LARGE SCALE GENOMIC DNA]</scope>
    <source>
        <strain evidence="3 4">DSM 25218</strain>
    </source>
</reference>
<proteinExistence type="predicted"/>
<evidence type="ECO:0000313" key="4">
    <source>
        <dbReference type="Proteomes" id="UP000320209"/>
    </source>
</evidence>
<organism evidence="3 4">
    <name type="scientific">Nocardioides albertanoniae</name>
    <dbReference type="NCBI Taxonomy" id="1175486"/>
    <lineage>
        <taxon>Bacteria</taxon>
        <taxon>Bacillati</taxon>
        <taxon>Actinomycetota</taxon>
        <taxon>Actinomycetes</taxon>
        <taxon>Propionibacteriales</taxon>
        <taxon>Nocardioidaceae</taxon>
        <taxon>Nocardioides</taxon>
    </lineage>
</organism>
<dbReference type="Gene3D" id="3.40.190.10">
    <property type="entry name" value="Periplasmic binding protein-like II"/>
    <property type="match status" value="2"/>
</dbReference>
<dbReference type="SUPFAM" id="SSF53850">
    <property type="entry name" value="Periplasmic binding protein-like II"/>
    <property type="match status" value="1"/>
</dbReference>
<sequence>MTIRPTSARLTVVAAVLATLLLGVTACGGADAGKGPKLAANAALPDKIPDGTVLRLGIPNAEVALKTSGLIDEVEGYDIEWANISGGPQSIEAFRADALDASIVADIPPLFATWTDTPVKIVAVTENPDPLENPIYELGVSPKSKVTSLKDLKGKKIAYSPGQAQGALVLKTLEAAGLTQKDVELVEIQSVDDTFANALAANQVDVAPLGGTQLTSYLAKYERDGATSIRTGIRDDATLIYGPEETFEDANKAAAFKHFLGLWVKAEKWIDEHPDEWVKAYYVDHEGLSFKDGKKVFESSGQTLIPPSWDGFIKRHQETADILVKEQDQPQIDVEDLYDRRYEPVVAEALKGGQ</sequence>
<keyword evidence="4" id="KW-1185">Reference proteome</keyword>
<evidence type="ECO:0000256" key="1">
    <source>
        <dbReference type="SAM" id="SignalP"/>
    </source>
</evidence>
<dbReference type="InterPro" id="IPR015168">
    <property type="entry name" value="SsuA/THI5"/>
</dbReference>
<name>A0A543ABY8_9ACTN</name>
<comment type="caution">
    <text evidence="3">The sequence shown here is derived from an EMBL/GenBank/DDBJ whole genome shotgun (WGS) entry which is preliminary data.</text>
</comment>
<feature type="domain" description="SsuA/THI5-like" evidence="2">
    <location>
        <begin position="131"/>
        <end position="276"/>
    </location>
</feature>
<dbReference type="OrthoDB" id="506623at2"/>
<feature type="chain" id="PRO_5039050197" evidence="1">
    <location>
        <begin position="30"/>
        <end position="354"/>
    </location>
</feature>
<dbReference type="AlphaFoldDB" id="A0A543ABY8"/>
<keyword evidence="1" id="KW-0732">Signal</keyword>
<dbReference type="EMBL" id="VFOV01000001">
    <property type="protein sequence ID" value="TQL69996.1"/>
    <property type="molecule type" value="Genomic_DNA"/>
</dbReference>
<dbReference type="Proteomes" id="UP000320209">
    <property type="component" value="Unassembled WGS sequence"/>
</dbReference>
<protein>
    <submittedName>
        <fullName evidence="3">Sulfonate transport system substrate-binding protein</fullName>
    </submittedName>
</protein>
<dbReference type="PANTHER" id="PTHR30024:SF42">
    <property type="entry name" value="ALIPHATIC SULFONATES-BINDING PROTEIN-RELATED"/>
    <property type="match status" value="1"/>
</dbReference>
<evidence type="ECO:0000313" key="3">
    <source>
        <dbReference type="EMBL" id="TQL69996.1"/>
    </source>
</evidence>
<dbReference type="RefSeq" id="WP_141781807.1">
    <property type="nucleotide sequence ID" value="NZ_VFOV01000001.1"/>
</dbReference>
<feature type="signal peptide" evidence="1">
    <location>
        <begin position="1"/>
        <end position="29"/>
    </location>
</feature>
<evidence type="ECO:0000259" key="2">
    <source>
        <dbReference type="Pfam" id="PF09084"/>
    </source>
</evidence>
<gene>
    <name evidence="3" type="ORF">FB381_3919</name>
</gene>
<dbReference type="Pfam" id="PF09084">
    <property type="entry name" value="NMT1"/>
    <property type="match status" value="1"/>
</dbReference>
<dbReference type="PANTHER" id="PTHR30024">
    <property type="entry name" value="ALIPHATIC SULFONATES-BINDING PROTEIN-RELATED"/>
    <property type="match status" value="1"/>
</dbReference>
<dbReference type="PROSITE" id="PS51257">
    <property type="entry name" value="PROKAR_LIPOPROTEIN"/>
    <property type="match status" value="1"/>
</dbReference>
<accession>A0A543ABY8</accession>